<dbReference type="EMBL" id="KN822135">
    <property type="protein sequence ID" value="KIM55454.1"/>
    <property type="molecule type" value="Genomic_DNA"/>
</dbReference>
<reference evidence="3 4" key="1">
    <citation type="submission" date="2014-04" db="EMBL/GenBank/DDBJ databases">
        <authorList>
            <consortium name="DOE Joint Genome Institute"/>
            <person name="Kuo A."/>
            <person name="Kohler A."/>
            <person name="Nagy L.G."/>
            <person name="Floudas D."/>
            <person name="Copeland A."/>
            <person name="Barry K.W."/>
            <person name="Cichocki N."/>
            <person name="Veneault-Fourrey C."/>
            <person name="LaButti K."/>
            <person name="Lindquist E.A."/>
            <person name="Lipzen A."/>
            <person name="Lundell T."/>
            <person name="Morin E."/>
            <person name="Murat C."/>
            <person name="Sun H."/>
            <person name="Tunlid A."/>
            <person name="Henrissat B."/>
            <person name="Grigoriev I.V."/>
            <person name="Hibbett D.S."/>
            <person name="Martin F."/>
            <person name="Nordberg H.P."/>
            <person name="Cantor M.N."/>
            <person name="Hua S.X."/>
        </authorList>
    </citation>
    <scope>NUCLEOTIDE SEQUENCE [LARGE SCALE GENOMIC DNA]</scope>
    <source>
        <strain evidence="3 4">Foug A</strain>
    </source>
</reference>
<evidence type="ECO:0000313" key="3">
    <source>
        <dbReference type="EMBL" id="KIM55454.1"/>
    </source>
</evidence>
<evidence type="ECO:0000256" key="1">
    <source>
        <dbReference type="SAM" id="Coils"/>
    </source>
</evidence>
<keyword evidence="4" id="KW-1185">Reference proteome</keyword>
<dbReference type="InParanoid" id="A0A0C3DGG2"/>
<feature type="coiled-coil region" evidence="1">
    <location>
        <begin position="141"/>
        <end position="182"/>
    </location>
</feature>
<reference evidence="4" key="2">
    <citation type="submission" date="2015-01" db="EMBL/GenBank/DDBJ databases">
        <title>Evolutionary Origins and Diversification of the Mycorrhizal Mutualists.</title>
        <authorList>
            <consortium name="DOE Joint Genome Institute"/>
            <consortium name="Mycorrhizal Genomics Consortium"/>
            <person name="Kohler A."/>
            <person name="Kuo A."/>
            <person name="Nagy L.G."/>
            <person name="Floudas D."/>
            <person name="Copeland A."/>
            <person name="Barry K.W."/>
            <person name="Cichocki N."/>
            <person name="Veneault-Fourrey C."/>
            <person name="LaButti K."/>
            <person name="Lindquist E.A."/>
            <person name="Lipzen A."/>
            <person name="Lundell T."/>
            <person name="Morin E."/>
            <person name="Murat C."/>
            <person name="Riley R."/>
            <person name="Ohm R."/>
            <person name="Sun H."/>
            <person name="Tunlid A."/>
            <person name="Henrissat B."/>
            <person name="Grigoriev I.V."/>
            <person name="Hibbett D.S."/>
            <person name="Martin F."/>
        </authorList>
    </citation>
    <scope>NUCLEOTIDE SEQUENCE [LARGE SCALE GENOMIC DNA]</scope>
    <source>
        <strain evidence="4">Foug A</strain>
    </source>
</reference>
<organism evidence="3 4">
    <name type="scientific">Scleroderma citrinum Foug A</name>
    <dbReference type="NCBI Taxonomy" id="1036808"/>
    <lineage>
        <taxon>Eukaryota</taxon>
        <taxon>Fungi</taxon>
        <taxon>Dikarya</taxon>
        <taxon>Basidiomycota</taxon>
        <taxon>Agaricomycotina</taxon>
        <taxon>Agaricomycetes</taxon>
        <taxon>Agaricomycetidae</taxon>
        <taxon>Boletales</taxon>
        <taxon>Sclerodermatineae</taxon>
        <taxon>Sclerodermataceae</taxon>
        <taxon>Scleroderma</taxon>
    </lineage>
</organism>
<dbReference type="AlphaFoldDB" id="A0A0C3DGG2"/>
<feature type="coiled-coil region" evidence="1">
    <location>
        <begin position="272"/>
        <end position="309"/>
    </location>
</feature>
<feature type="region of interest" description="Disordered" evidence="2">
    <location>
        <begin position="1"/>
        <end position="61"/>
    </location>
</feature>
<proteinExistence type="predicted"/>
<evidence type="ECO:0000256" key="2">
    <source>
        <dbReference type="SAM" id="MobiDB-lite"/>
    </source>
</evidence>
<accession>A0A0C3DGG2</accession>
<evidence type="ECO:0000313" key="4">
    <source>
        <dbReference type="Proteomes" id="UP000053989"/>
    </source>
</evidence>
<sequence length="642" mass="71757">MSSYLRNRWPLRNSTPVAKTKPLSPKVSDDYILSSSHPDWETVNAFPNSPASLSPSADDHDTEFVSLHEPSMDGGEGHPSFRSLQKENVLPEQRSGPRGAQPRADMDRRNLQGRGGAPQEQNRISVTTEKGELQDGCLDAVARLREENDQLKSIVRGHVKQMEETDRRHTQCQTDLERLKAEKTAADRTSRAEIEKLRTTQLQQTRQIEAVISERDRMRKDRDAAVVSLTAENERLKTTLGKQAEEFKGTIEEMNHHRTQVYSDLQKTRKSLEKYAAELDASVALNNALRQENKDLRTKANQNLELQRRFDTQIKDLKVARDESSTLRREYAQMTALLDDRTSELKGAQSFLTTADSFSGTEVLGTLQRLNAEVLQNTAFIAESMIEVFISEKTTPKTEEQVGGMKRASGVIGHSIAHFLGTKNHRDDPILVQIAFQAYIAYVLQWISRAWIIGGDEIQNRFIDGIYEKVRESEAQAISGRWRALTRTNIPQGQRDDLQLTSLLTSKVLSGLADILLAAGCNASQSDLISALSTKFSEKVSFLVAQAMRVNKIIGEDVTSGDLEILIVPPGTIFDPSSMEDVYNEGAPKRSGGTRVLCTTDLGLRKKVRVGTTGEREKQWAVIVLLKPKVALESVVDIMDDC</sequence>
<keyword evidence="1" id="KW-0175">Coiled coil</keyword>
<name>A0A0C3DGG2_9AGAM</name>
<protein>
    <submittedName>
        <fullName evidence="3">Uncharacterized protein</fullName>
    </submittedName>
</protein>
<dbReference type="Proteomes" id="UP000053989">
    <property type="component" value="Unassembled WGS sequence"/>
</dbReference>
<feature type="compositionally biased region" description="Polar residues" evidence="2">
    <location>
        <begin position="45"/>
        <end position="55"/>
    </location>
</feature>
<dbReference type="STRING" id="1036808.A0A0C3DGG2"/>
<dbReference type="HOGENOM" id="CLU_426519_0_0_1"/>
<feature type="region of interest" description="Disordered" evidence="2">
    <location>
        <begin position="88"/>
        <end position="126"/>
    </location>
</feature>
<dbReference type="OrthoDB" id="3222645at2759"/>
<gene>
    <name evidence="3" type="ORF">SCLCIDRAFT_1221142</name>
</gene>